<reference evidence="2 3" key="1">
    <citation type="submission" date="2019-06" db="EMBL/GenBank/DDBJ databases">
        <title>Taxogenomics and systematics of the genus Pantoea.</title>
        <authorList>
            <person name="Tambong J.T."/>
        </authorList>
    </citation>
    <scope>NUCLEOTIDE SEQUENCE [LARGE SCALE GENOMIC DNA]</scope>
    <source>
        <strain evidence="2 3">LMG 24200</strain>
    </source>
</reference>
<dbReference type="AlphaFoldDB" id="A0A506QIG3"/>
<dbReference type="Proteomes" id="UP000317747">
    <property type="component" value="Unassembled WGS sequence"/>
</dbReference>
<evidence type="ECO:0008006" key="4">
    <source>
        <dbReference type="Google" id="ProtNLM"/>
    </source>
</evidence>
<dbReference type="RefSeq" id="WP_128085510.1">
    <property type="nucleotide sequence ID" value="NZ_CP071406.1"/>
</dbReference>
<keyword evidence="3" id="KW-1185">Reference proteome</keyword>
<protein>
    <recommendedName>
        <fullName evidence="4">Lipoprotein</fullName>
    </recommendedName>
</protein>
<dbReference type="PROSITE" id="PS51257">
    <property type="entry name" value="PROKAR_LIPOPROTEIN"/>
    <property type="match status" value="1"/>
</dbReference>
<accession>A0A506QIG3</accession>
<feature type="region of interest" description="Disordered" evidence="1">
    <location>
        <begin position="41"/>
        <end position="78"/>
    </location>
</feature>
<organism evidence="2 3">
    <name type="scientific">Pantoea deleyi</name>
    <dbReference type="NCBI Taxonomy" id="470932"/>
    <lineage>
        <taxon>Bacteria</taxon>
        <taxon>Pseudomonadati</taxon>
        <taxon>Pseudomonadota</taxon>
        <taxon>Gammaproteobacteria</taxon>
        <taxon>Enterobacterales</taxon>
        <taxon>Erwiniaceae</taxon>
        <taxon>Pantoea</taxon>
    </lineage>
</organism>
<proteinExistence type="predicted"/>
<sequence>MKKTLVITLILTALTGCVDYQWVKPGMDKQQEEIAETQCKAQALRDLPPDNEITGKYTSKDEKHKTTDTSYSSTDENESNRDILVKDCMYRKGWTQIEVQQ</sequence>
<dbReference type="EMBL" id="VHJA01000045">
    <property type="protein sequence ID" value="TPV45215.1"/>
    <property type="molecule type" value="Genomic_DNA"/>
</dbReference>
<feature type="compositionally biased region" description="Basic and acidic residues" evidence="1">
    <location>
        <begin position="58"/>
        <end position="67"/>
    </location>
</feature>
<evidence type="ECO:0000313" key="2">
    <source>
        <dbReference type="EMBL" id="TPV45215.1"/>
    </source>
</evidence>
<gene>
    <name evidence="2" type="ORF">FJW01_06105</name>
</gene>
<dbReference type="OrthoDB" id="6429536at2"/>
<evidence type="ECO:0000256" key="1">
    <source>
        <dbReference type="SAM" id="MobiDB-lite"/>
    </source>
</evidence>
<comment type="caution">
    <text evidence="2">The sequence shown here is derived from an EMBL/GenBank/DDBJ whole genome shotgun (WGS) entry which is preliminary data.</text>
</comment>
<evidence type="ECO:0000313" key="3">
    <source>
        <dbReference type="Proteomes" id="UP000317747"/>
    </source>
</evidence>
<name>A0A506QIG3_9GAMM</name>